<dbReference type="InterPro" id="IPR035906">
    <property type="entry name" value="MetI-like_sf"/>
</dbReference>
<dbReference type="SUPFAM" id="SSF161098">
    <property type="entry name" value="MetI-like"/>
    <property type="match status" value="1"/>
</dbReference>
<comment type="caution">
    <text evidence="9">The sequence shown here is derived from an EMBL/GenBank/DDBJ whole genome shotgun (WGS) entry which is preliminary data.</text>
</comment>
<keyword evidence="3" id="KW-1003">Cell membrane</keyword>
<feature type="domain" description="ABC transmembrane type-1" evidence="8">
    <location>
        <begin position="75"/>
        <end position="281"/>
    </location>
</feature>
<keyword evidence="4 7" id="KW-0812">Transmembrane</keyword>
<evidence type="ECO:0000256" key="4">
    <source>
        <dbReference type="ARBA" id="ARBA00022692"/>
    </source>
</evidence>
<organism evidence="9 10">
    <name type="scientific">Cohnella nanjingensis</name>
    <dbReference type="NCBI Taxonomy" id="1387779"/>
    <lineage>
        <taxon>Bacteria</taxon>
        <taxon>Bacillati</taxon>
        <taxon>Bacillota</taxon>
        <taxon>Bacilli</taxon>
        <taxon>Bacillales</taxon>
        <taxon>Paenibacillaceae</taxon>
        <taxon>Cohnella</taxon>
    </lineage>
</organism>
<dbReference type="InterPro" id="IPR000515">
    <property type="entry name" value="MetI-like"/>
</dbReference>
<feature type="transmembrane region" description="Helical" evidence="7">
    <location>
        <begin position="141"/>
        <end position="162"/>
    </location>
</feature>
<evidence type="ECO:0000259" key="8">
    <source>
        <dbReference type="PROSITE" id="PS50928"/>
    </source>
</evidence>
<feature type="transmembrane region" description="Helical" evidence="7">
    <location>
        <begin position="12"/>
        <end position="32"/>
    </location>
</feature>
<dbReference type="GO" id="GO:0005886">
    <property type="term" value="C:plasma membrane"/>
    <property type="evidence" value="ECO:0007669"/>
    <property type="project" value="UniProtKB-SubCell"/>
</dbReference>
<evidence type="ECO:0000256" key="6">
    <source>
        <dbReference type="ARBA" id="ARBA00023136"/>
    </source>
</evidence>
<gene>
    <name evidence="9" type="ORF">H7C19_28010</name>
</gene>
<feature type="transmembrane region" description="Helical" evidence="7">
    <location>
        <begin position="262"/>
        <end position="281"/>
    </location>
</feature>
<dbReference type="AlphaFoldDB" id="A0A7X0RVN8"/>
<feature type="transmembrane region" description="Helical" evidence="7">
    <location>
        <begin position="195"/>
        <end position="218"/>
    </location>
</feature>
<comment type="similarity">
    <text evidence="7">Belongs to the binding-protein-dependent transport system permease family.</text>
</comment>
<dbReference type="Pfam" id="PF00528">
    <property type="entry name" value="BPD_transp_1"/>
    <property type="match status" value="1"/>
</dbReference>
<evidence type="ECO:0000256" key="3">
    <source>
        <dbReference type="ARBA" id="ARBA00022475"/>
    </source>
</evidence>
<evidence type="ECO:0000256" key="1">
    <source>
        <dbReference type="ARBA" id="ARBA00004651"/>
    </source>
</evidence>
<keyword evidence="6 7" id="KW-0472">Membrane</keyword>
<sequence length="296" mass="33228">MVGKEGIGSRMFDLLNIGIMLLLCVVMLYPFLNVIAVSLSNSEHILRGDVTIFPRGFNIGGYSYIFKDPFLYSGYVHSIIYAAGSTLFMLTFTSLMAYPLTIADFVAKKFFAIFLVITMFFSGGMIPTYLLIRSLHLLDTYWVMIIPGCISAFNVLLFRSFYQSIPADLRESAVIDGANDIQILSRIYLPLSKPLLATFALFGIVGSWNGWFEALIYLNDENKYPLQLILRKYLFTVSFGNGAGTQAMQAMLAQLKMDPRNIQMAIVVIAMFPIMLIYPFLQKYFVKGVMIGAVKG</sequence>
<evidence type="ECO:0000313" key="10">
    <source>
        <dbReference type="Proteomes" id="UP000547209"/>
    </source>
</evidence>
<proteinExistence type="inferred from homology"/>
<dbReference type="GO" id="GO:0055085">
    <property type="term" value="P:transmembrane transport"/>
    <property type="evidence" value="ECO:0007669"/>
    <property type="project" value="InterPro"/>
</dbReference>
<evidence type="ECO:0000256" key="7">
    <source>
        <dbReference type="RuleBase" id="RU363032"/>
    </source>
</evidence>
<dbReference type="EMBL" id="JACJVP010000047">
    <property type="protein sequence ID" value="MBB6674534.1"/>
    <property type="molecule type" value="Genomic_DNA"/>
</dbReference>
<dbReference type="PROSITE" id="PS50928">
    <property type="entry name" value="ABC_TM1"/>
    <property type="match status" value="1"/>
</dbReference>
<name>A0A7X0RVN8_9BACL</name>
<evidence type="ECO:0000256" key="5">
    <source>
        <dbReference type="ARBA" id="ARBA00022989"/>
    </source>
</evidence>
<evidence type="ECO:0000256" key="2">
    <source>
        <dbReference type="ARBA" id="ARBA00022448"/>
    </source>
</evidence>
<comment type="subcellular location">
    <subcellularLocation>
        <location evidence="1 7">Cell membrane</location>
        <topology evidence="1 7">Multi-pass membrane protein</topology>
    </subcellularLocation>
</comment>
<dbReference type="Proteomes" id="UP000547209">
    <property type="component" value="Unassembled WGS sequence"/>
</dbReference>
<protein>
    <submittedName>
        <fullName evidence="9">Carbohydrate ABC transporter permease</fullName>
    </submittedName>
</protein>
<keyword evidence="10" id="KW-1185">Reference proteome</keyword>
<dbReference type="PANTHER" id="PTHR43744">
    <property type="entry name" value="ABC TRANSPORTER PERMEASE PROTEIN MG189-RELATED-RELATED"/>
    <property type="match status" value="1"/>
</dbReference>
<accession>A0A7X0RVN8</accession>
<dbReference type="RefSeq" id="WP_185672388.1">
    <property type="nucleotide sequence ID" value="NZ_JACJVP010000047.1"/>
</dbReference>
<evidence type="ECO:0000313" key="9">
    <source>
        <dbReference type="EMBL" id="MBB6674534.1"/>
    </source>
</evidence>
<dbReference type="PANTHER" id="PTHR43744:SF9">
    <property type="entry name" value="POLYGALACTURONAN_RHAMNOGALACTURONAN TRANSPORT SYSTEM PERMEASE PROTEIN YTCP"/>
    <property type="match status" value="1"/>
</dbReference>
<dbReference type="Gene3D" id="1.10.3720.10">
    <property type="entry name" value="MetI-like"/>
    <property type="match status" value="1"/>
</dbReference>
<keyword evidence="2 7" id="KW-0813">Transport</keyword>
<feature type="transmembrane region" description="Helical" evidence="7">
    <location>
        <begin position="110"/>
        <end position="129"/>
    </location>
</feature>
<feature type="transmembrane region" description="Helical" evidence="7">
    <location>
        <begin position="79"/>
        <end position="98"/>
    </location>
</feature>
<reference evidence="9 10" key="1">
    <citation type="submission" date="2020-08" db="EMBL/GenBank/DDBJ databases">
        <title>Cohnella phylogeny.</title>
        <authorList>
            <person name="Dunlap C."/>
        </authorList>
    </citation>
    <scope>NUCLEOTIDE SEQUENCE [LARGE SCALE GENOMIC DNA]</scope>
    <source>
        <strain evidence="9 10">DSM 28246</strain>
    </source>
</reference>
<dbReference type="CDD" id="cd06261">
    <property type="entry name" value="TM_PBP2"/>
    <property type="match status" value="1"/>
</dbReference>
<keyword evidence="5 7" id="KW-1133">Transmembrane helix</keyword>